<feature type="non-terminal residue" evidence="2">
    <location>
        <position position="1"/>
    </location>
</feature>
<accession>A0AAN4Z320</accession>
<feature type="region of interest" description="Disordered" evidence="1">
    <location>
        <begin position="1"/>
        <end position="55"/>
    </location>
</feature>
<proteinExistence type="predicted"/>
<protein>
    <submittedName>
        <fullName evidence="2">Uncharacterized protein</fullName>
    </submittedName>
</protein>
<evidence type="ECO:0000313" key="3">
    <source>
        <dbReference type="Proteomes" id="UP001328107"/>
    </source>
</evidence>
<organism evidence="2 3">
    <name type="scientific">Pristionchus mayeri</name>
    <dbReference type="NCBI Taxonomy" id="1317129"/>
    <lineage>
        <taxon>Eukaryota</taxon>
        <taxon>Metazoa</taxon>
        <taxon>Ecdysozoa</taxon>
        <taxon>Nematoda</taxon>
        <taxon>Chromadorea</taxon>
        <taxon>Rhabditida</taxon>
        <taxon>Rhabditina</taxon>
        <taxon>Diplogasteromorpha</taxon>
        <taxon>Diplogasteroidea</taxon>
        <taxon>Neodiplogasteridae</taxon>
        <taxon>Pristionchus</taxon>
    </lineage>
</organism>
<feature type="compositionally biased region" description="Polar residues" evidence="1">
    <location>
        <begin position="19"/>
        <end position="31"/>
    </location>
</feature>
<keyword evidence="3" id="KW-1185">Reference proteome</keyword>
<gene>
    <name evidence="2" type="ORF">PMAYCL1PPCAC_02619</name>
</gene>
<dbReference type="AlphaFoldDB" id="A0AAN4Z320"/>
<comment type="caution">
    <text evidence="2">The sequence shown here is derived from an EMBL/GenBank/DDBJ whole genome shotgun (WGS) entry which is preliminary data.</text>
</comment>
<evidence type="ECO:0000256" key="1">
    <source>
        <dbReference type="SAM" id="MobiDB-lite"/>
    </source>
</evidence>
<dbReference type="Proteomes" id="UP001328107">
    <property type="component" value="Unassembled WGS sequence"/>
</dbReference>
<sequence length="279" mass="31013">GRVLAAPSLEGPQIDLRSSVVNNTKQATHSSSKMHPRRASPSPLRKASRTSSSLSLMSANDVSEMMFPPFLTNDPHGSKPELIEHSFRLQRLSDRSSLYNLKIKWYENQPTKAEFSHELKMSLKDIHKSHSTRSSSMPVKSSRVPKPEPEYISIHGADVEAEKSCKVESFLWLIFDLSLFQVVARAIAQVRRDGNIVRMLFRSVPLPSLSTPSPFPFFAHSPLAVTITLPTRLSVTSSTRLSASSTPRAQLPMSTCCPITTFWPTRIRPSDSILCPSGD</sequence>
<name>A0AAN4Z320_9BILA</name>
<evidence type="ECO:0000313" key="2">
    <source>
        <dbReference type="EMBL" id="GMR32424.1"/>
    </source>
</evidence>
<dbReference type="EMBL" id="BTRK01000001">
    <property type="protein sequence ID" value="GMR32424.1"/>
    <property type="molecule type" value="Genomic_DNA"/>
</dbReference>
<reference evidence="3" key="1">
    <citation type="submission" date="2022-10" db="EMBL/GenBank/DDBJ databases">
        <title>Genome assembly of Pristionchus species.</title>
        <authorList>
            <person name="Yoshida K."/>
            <person name="Sommer R.J."/>
        </authorList>
    </citation>
    <scope>NUCLEOTIDE SEQUENCE [LARGE SCALE GENOMIC DNA]</scope>
    <source>
        <strain evidence="3">RS5460</strain>
    </source>
</reference>